<dbReference type="FunFam" id="3.40.850.10:FF:000008">
    <property type="entry name" value="Putative unconventional myosin-IXa"/>
    <property type="match status" value="1"/>
</dbReference>
<dbReference type="Gene3D" id="1.20.5.190">
    <property type="match status" value="1"/>
</dbReference>
<comment type="subcellular location">
    <subcellularLocation>
        <location evidence="1">Cytoplasm</location>
    </subcellularLocation>
</comment>
<dbReference type="SMART" id="SM00295">
    <property type="entry name" value="B41"/>
    <property type="match status" value="1"/>
</dbReference>
<dbReference type="GO" id="GO:0005737">
    <property type="term" value="C:cytoplasm"/>
    <property type="evidence" value="ECO:0007669"/>
    <property type="project" value="UniProtKB-SubCell"/>
</dbReference>
<reference evidence="16" key="2">
    <citation type="submission" date="2025-08" db="UniProtKB">
        <authorList>
            <consortium name="Ensembl"/>
        </authorList>
    </citation>
    <scope>IDENTIFICATION</scope>
</reference>
<feature type="domain" description="FERM" evidence="12">
    <location>
        <begin position="1586"/>
        <end position="1937"/>
    </location>
</feature>
<dbReference type="Gene3D" id="1.20.80.10">
    <property type="match status" value="1"/>
</dbReference>
<dbReference type="PROSITE" id="PS51016">
    <property type="entry name" value="MYTH4"/>
    <property type="match status" value="1"/>
</dbReference>
<dbReference type="Gene3D" id="3.10.20.90">
    <property type="entry name" value="Phosphatidylinositol 3-kinase Catalytic Subunit, Chain A, domain 1"/>
    <property type="match status" value="1"/>
</dbReference>
<evidence type="ECO:0000259" key="11">
    <source>
        <dbReference type="PROSITE" id="PS50003"/>
    </source>
</evidence>
<evidence type="ECO:0000256" key="10">
    <source>
        <dbReference type="SAM" id="MobiDB-lite"/>
    </source>
</evidence>
<proteinExistence type="inferred from homology"/>
<dbReference type="SMART" id="SM00233">
    <property type="entry name" value="PH"/>
    <property type="match status" value="2"/>
</dbReference>
<dbReference type="InterPro" id="IPR014352">
    <property type="entry name" value="FERM/acyl-CoA-bd_prot_sf"/>
</dbReference>
<dbReference type="InterPro" id="IPR011993">
    <property type="entry name" value="PH-like_dom_sf"/>
</dbReference>
<dbReference type="Pfam" id="PF16735">
    <property type="entry name" value="MYO10_CC"/>
    <property type="match status" value="1"/>
</dbReference>
<evidence type="ECO:0000259" key="15">
    <source>
        <dbReference type="PROSITE" id="PS51456"/>
    </source>
</evidence>
<dbReference type="InterPro" id="IPR000159">
    <property type="entry name" value="RA_dom"/>
</dbReference>
<dbReference type="GO" id="GO:0005524">
    <property type="term" value="F:ATP binding"/>
    <property type="evidence" value="ECO:0007669"/>
    <property type="project" value="UniProtKB-UniRule"/>
</dbReference>
<feature type="domain" description="MyTH4" evidence="14">
    <location>
        <begin position="1422"/>
        <end position="1581"/>
    </location>
</feature>
<feature type="region of interest" description="Actin-binding" evidence="9">
    <location>
        <begin position="613"/>
        <end position="635"/>
    </location>
</feature>
<evidence type="ECO:0000256" key="3">
    <source>
        <dbReference type="ARBA" id="ARBA00022490"/>
    </source>
</evidence>
<dbReference type="PANTHER" id="PTHR46049">
    <property type="entry name" value="AGAP003327-PA"/>
    <property type="match status" value="1"/>
</dbReference>
<evidence type="ECO:0000256" key="5">
    <source>
        <dbReference type="ARBA" id="ARBA00022840"/>
    </source>
</evidence>
<keyword evidence="5 9" id="KW-0067">ATP-binding</keyword>
<dbReference type="Proteomes" id="UP000472271">
    <property type="component" value="Chromosome 22"/>
</dbReference>
<keyword evidence="8 9" id="KW-0009">Actin-binding</keyword>
<dbReference type="CDD" id="cd13296">
    <property type="entry name" value="PH2_MyoX"/>
    <property type="match status" value="1"/>
</dbReference>
<keyword evidence="3" id="KW-0963">Cytoplasm</keyword>
<dbReference type="Pfam" id="PF00784">
    <property type="entry name" value="MyTH4"/>
    <property type="match status" value="1"/>
</dbReference>
<feature type="domain" description="Myosin motor" evidence="15">
    <location>
        <begin position="62"/>
        <end position="736"/>
    </location>
</feature>
<dbReference type="InterPro" id="IPR027417">
    <property type="entry name" value="P-loop_NTPase"/>
</dbReference>
<dbReference type="PROSITE" id="PS50096">
    <property type="entry name" value="IQ"/>
    <property type="match status" value="1"/>
</dbReference>
<dbReference type="Gene3D" id="3.40.850.10">
    <property type="entry name" value="Kinesin motor domain"/>
    <property type="match status" value="1"/>
</dbReference>
<dbReference type="FunFam" id="1.25.40.530:FF:000001">
    <property type="entry name" value="Pleckstrin homology domain-containing family H member 2"/>
    <property type="match status" value="1"/>
</dbReference>
<dbReference type="Gene3D" id="1.25.40.530">
    <property type="entry name" value="MyTH4 domain"/>
    <property type="match status" value="1"/>
</dbReference>
<feature type="domain" description="PH" evidence="11">
    <location>
        <begin position="1279"/>
        <end position="1384"/>
    </location>
</feature>
<keyword evidence="4 9" id="KW-0547">Nucleotide-binding</keyword>
<sequence length="1946" mass="223499">VGNFTTGARVWVKEKEQFVPATVNSCGDGTLVLTTDYGEVLYLQQAEVTRERVYAMHQSSIDGVEDMSTLAELHEAAIMHNLYQRYQKDNIYTNIGSILAAVNPYKQIPGLYDPERVDLYSKHHLGELPPHIFAVANECYRCIWKRHDSQCVLISGESGAGKTESTKLLLQFLSVMSQNSAGTPPSEKTTRVEQAIVQSSPIMEAFGNAKTVYNNNSSRFGKFIQLHFSESGNIQGGSFVALILLQNRVVRQNPGERNYHIFYALLAGATKEHKSQYFLEDPAESFHYLSQAGCLKDKSLNDKELFNSVMEALKVLEFTEEEIRDMFKLLSGVLQLGNIEFMTAGGAQITTKQGHELLGLDAFQLSEVLTQRSIILRGEEICSPLTIEQAVDSRDSVAMALYSQCFSWIILKINQKIKGKENFKSIGILDIFGFENFEVNRFEQFNINYANEKLQEYFNKHIFSLEQLEYNREGVQWDAIDWMDNAECLDLIEKKLGLLALVNEESRFPKGTDFTLLEKLHSRHSTNPYYVKPRLADHQFGIKHYAGEVLYDVKGILEKNRDTFRDDILNMLKDSRLDFIYDLFEKVGSRNNEEKMGTARRKPTVSSQFRDSLHALMATLSVSNPFFIRCIKPNMEKNPNVFDPEVVLNQLRYSGMLETVKIRRAGFPVRRTFKDFFSRYKIILKEKEKVPSAGDDKKRSTDLLFKYDKTKKEWQLGKTKVFMKECLEQRLEKDRDEVRRQAAMIIRAHLLTFSAKYDPFHRRVRASVVTIQKHLRKHILHKQFVKKRKAVLVLQKHRRGQVARTRVRKLRQEKKKKEEEEKKKEEEEKKTLGEGATGEATGEAEEGDKKDEARQMEEILQLEREIERLQKKREDEVSQLCESSKQELQLRRDAELKRMKKEASRKATELIDLLNFGGVDPALAAVGAKTSAEAKPPKAVTAAKGTSKDEEVDEGFHAEEECIPLPDFPPPAETDAPMDQDMLVQLPPPPPAFAEGTVPPAPPPPPPLHFHYCVISLMDNEIFSLVLRCSTYADSDDEHDGMMDTDEEVTNGRVTLLNGNGPPYFHGYLYMKAGLMIPWRRRWCVLKDETFMWFRSKQESLKSGWLYKKGGGLSTLSRRNWKMRWFVLRDSKLMYYDNDSEEKLKGTIDIRAAKEIVDNHEKENALNIVTDERTYQVFAESPEDASGWFNVLSKVRVCTPDQLLEMSHEQANPKNAVGTLDVGLIDSVCASDNPDRPNSFVIITANRVIHCNSDTPEEMHHWISLLQKPKGDARIDGQEFLVRGWLQKEMKTNAKSTSLKLKKRWFVLTHSSLDYYKSSERNSSKMGTLVLNSLCSIIQPDERVHRETGYWNIIVYGRKHSYRLYTKMLNEAMRWTAAIQGVIDSKTPIETPTLQLIRDIKENSVNPDIVEQMYRRNPILRYTQHPLHSPLLPLPYGEVTSLQRQQGYASLQDEAVRVFNSLQEMETLADTVPIIQGILQTCQDLRPLRDEVYCQVIKQTNHVPQPNSPANRAHWHLLTCMSCTFLPSRAILRYLRFHLKRVRERYPGTEIERYASFIGESLKKTKTREFVPSQEEIAALLVRQEMSTTVYCHGGGSCKISINSHTTAGEVVEKLIRGLAMEDSKNLFSLFEHNSFTDRALESRVIVADVLAKFERLAGSEEEEEEGEWKLYFKLYCFLDVESMPKEGVEFAFMFEQAHESLISGHFPASEETLQHLAAFRLQYLHGDGAGRAGWSLGSVYPIGRLRNRILHSTKPGVGKRKTPSFLDGTLRRSFKTGSLKKQKVEEEQMLEMWVKEETSATRTSVLEKWTRLQGMPQHQAMLKYMSIIKEWPGYGSTLFDVECKEGGFPHDLWLGVSADNVSVYKRGEPKPLETFQYEHITFFGASQPCTYKIIVDEREMFFETPQVRAFICGFNRELRSCPYCFVPMGPYFREIMDEITGKRHF</sequence>
<dbReference type="Pfam" id="PF00169">
    <property type="entry name" value="PH"/>
    <property type="match status" value="2"/>
</dbReference>
<comment type="similarity">
    <text evidence="2 9">Belongs to the TRAFAC class myosin-kinesin ATPase superfamily. Myosin family.</text>
</comment>
<dbReference type="Gene3D" id="1.20.58.530">
    <property type="match status" value="1"/>
</dbReference>
<dbReference type="PROSITE" id="PS51456">
    <property type="entry name" value="MYOSIN_MOTOR"/>
    <property type="match status" value="1"/>
</dbReference>
<evidence type="ECO:0000256" key="7">
    <source>
        <dbReference type="ARBA" id="ARBA00023175"/>
    </source>
</evidence>
<dbReference type="SUPFAM" id="SSF47031">
    <property type="entry name" value="Second domain of FERM"/>
    <property type="match status" value="1"/>
</dbReference>
<evidence type="ECO:0000256" key="6">
    <source>
        <dbReference type="ARBA" id="ARBA00023123"/>
    </source>
</evidence>
<dbReference type="GO" id="GO:0007165">
    <property type="term" value="P:signal transduction"/>
    <property type="evidence" value="ECO:0007669"/>
    <property type="project" value="InterPro"/>
</dbReference>
<dbReference type="InterPro" id="IPR036961">
    <property type="entry name" value="Kinesin_motor_dom_sf"/>
</dbReference>
<feature type="binding site" evidence="9">
    <location>
        <begin position="156"/>
        <end position="163"/>
    </location>
    <ligand>
        <name>ATP</name>
        <dbReference type="ChEBI" id="CHEBI:30616"/>
    </ligand>
</feature>
<keyword evidence="6 9" id="KW-0518">Myosin</keyword>
<dbReference type="InterPro" id="IPR000857">
    <property type="entry name" value="MyTH4_dom"/>
</dbReference>
<keyword evidence="7 9" id="KW-0505">Motor protein</keyword>
<dbReference type="Pfam" id="PF00373">
    <property type="entry name" value="FERM_M"/>
    <property type="match status" value="1"/>
</dbReference>
<dbReference type="PROSITE" id="PS50200">
    <property type="entry name" value="RA"/>
    <property type="match status" value="1"/>
</dbReference>
<dbReference type="SUPFAM" id="SSF50729">
    <property type="entry name" value="PH domain-like"/>
    <property type="match status" value="4"/>
</dbReference>
<dbReference type="CDD" id="cd14873">
    <property type="entry name" value="MYSc_Myo10"/>
    <property type="match status" value="1"/>
</dbReference>
<dbReference type="Ensembl" id="ENSSORT00005013397.1">
    <property type="protein sequence ID" value="ENSSORP00005012989.1"/>
    <property type="gene ID" value="ENSSORG00005006779.1"/>
</dbReference>
<dbReference type="Gene3D" id="1.10.10.820">
    <property type="match status" value="1"/>
</dbReference>
<feature type="domain" description="PH" evidence="11">
    <location>
        <begin position="1099"/>
        <end position="1197"/>
    </location>
</feature>
<dbReference type="CDD" id="cd14473">
    <property type="entry name" value="FERM_B-lobe"/>
    <property type="match status" value="1"/>
</dbReference>
<dbReference type="Pfam" id="PF18597">
    <property type="entry name" value="SH3_19"/>
    <property type="match status" value="1"/>
</dbReference>
<dbReference type="SUPFAM" id="SSF52540">
    <property type="entry name" value="P-loop containing nucleoside triphosphate hydrolases"/>
    <property type="match status" value="1"/>
</dbReference>
<evidence type="ECO:0000259" key="14">
    <source>
        <dbReference type="PROSITE" id="PS51016"/>
    </source>
</evidence>
<feature type="region of interest" description="Disordered" evidence="10">
    <location>
        <begin position="803"/>
        <end position="852"/>
    </location>
</feature>
<organism evidence="16 17">
    <name type="scientific">Sphaeramia orbicularis</name>
    <name type="common">orbiculate cardinalfish</name>
    <dbReference type="NCBI Taxonomy" id="375764"/>
    <lineage>
        <taxon>Eukaryota</taxon>
        <taxon>Metazoa</taxon>
        <taxon>Chordata</taxon>
        <taxon>Craniata</taxon>
        <taxon>Vertebrata</taxon>
        <taxon>Euteleostomi</taxon>
        <taxon>Actinopterygii</taxon>
        <taxon>Neopterygii</taxon>
        <taxon>Teleostei</taxon>
        <taxon>Neoteleostei</taxon>
        <taxon>Acanthomorphata</taxon>
        <taxon>Gobiaria</taxon>
        <taxon>Kurtiformes</taxon>
        <taxon>Apogonoidei</taxon>
        <taxon>Apogonidae</taxon>
        <taxon>Apogoninae</taxon>
        <taxon>Sphaeramia</taxon>
    </lineage>
</organism>
<reference evidence="16" key="3">
    <citation type="submission" date="2025-09" db="UniProtKB">
        <authorList>
            <consortium name="Ensembl"/>
        </authorList>
    </citation>
    <scope>IDENTIFICATION</scope>
</reference>
<keyword evidence="17" id="KW-1185">Reference proteome</keyword>
<evidence type="ECO:0000256" key="1">
    <source>
        <dbReference type="ARBA" id="ARBA00004496"/>
    </source>
</evidence>
<dbReference type="Gene3D" id="2.30.29.30">
    <property type="entry name" value="Pleckstrin-homology domain (PH domain)/Phosphotyrosine-binding domain (PTB)"/>
    <property type="match status" value="4"/>
</dbReference>
<evidence type="ECO:0000259" key="13">
    <source>
        <dbReference type="PROSITE" id="PS50200"/>
    </source>
</evidence>
<dbReference type="FunFam" id="1.10.10.820:FF:000001">
    <property type="entry name" value="Myosin heavy chain"/>
    <property type="match status" value="1"/>
</dbReference>
<feature type="compositionally biased region" description="Basic residues" evidence="10">
    <location>
        <begin position="803"/>
        <end position="814"/>
    </location>
</feature>
<evidence type="ECO:0000313" key="16">
    <source>
        <dbReference type="Ensembl" id="ENSSORP00005012989.1"/>
    </source>
</evidence>
<dbReference type="FunFam" id="2.30.29.30:FF:000286">
    <property type="entry name" value="PH-protein kinase domain containing protein"/>
    <property type="match status" value="1"/>
</dbReference>
<dbReference type="InterPro" id="IPR001849">
    <property type="entry name" value="PH_domain"/>
</dbReference>
<name>A0A672Z802_9TELE</name>
<evidence type="ECO:0000256" key="9">
    <source>
        <dbReference type="PROSITE-ProRule" id="PRU00782"/>
    </source>
</evidence>
<dbReference type="InterPro" id="IPR019749">
    <property type="entry name" value="Band_41_domain"/>
</dbReference>
<dbReference type="InterPro" id="IPR036124">
    <property type="entry name" value="MYSc_Myo10"/>
</dbReference>
<dbReference type="PRINTS" id="PR00193">
    <property type="entry name" value="MYOSINHEAVY"/>
</dbReference>
<dbReference type="InterPro" id="IPR040640">
    <property type="entry name" value="MyoX_N_SH3"/>
</dbReference>
<dbReference type="PROSITE" id="PS50057">
    <property type="entry name" value="FERM_3"/>
    <property type="match status" value="1"/>
</dbReference>
<dbReference type="InterPro" id="IPR000299">
    <property type="entry name" value="FERM_domain"/>
</dbReference>
<dbReference type="PROSITE" id="PS50003">
    <property type="entry name" value="PH_DOMAIN"/>
    <property type="match status" value="2"/>
</dbReference>
<dbReference type="Gene3D" id="1.20.120.720">
    <property type="entry name" value="Myosin VI head, motor domain, U50 subdomain"/>
    <property type="match status" value="1"/>
</dbReference>
<dbReference type="InterPro" id="IPR051724">
    <property type="entry name" value="Actin_motor_Myosin"/>
</dbReference>
<dbReference type="InterPro" id="IPR019748">
    <property type="entry name" value="FERM_central"/>
</dbReference>
<dbReference type="Pfam" id="PF21989">
    <property type="entry name" value="RA_2"/>
    <property type="match status" value="1"/>
</dbReference>
<feature type="compositionally biased region" description="Basic and acidic residues" evidence="10">
    <location>
        <begin position="815"/>
        <end position="832"/>
    </location>
</feature>
<evidence type="ECO:0000259" key="12">
    <source>
        <dbReference type="PROSITE" id="PS50057"/>
    </source>
</evidence>
<dbReference type="CDD" id="cd17206">
    <property type="entry name" value="FERM_F1_Myosin-X"/>
    <property type="match status" value="1"/>
</dbReference>
<dbReference type="GO" id="GO:0003779">
    <property type="term" value="F:actin binding"/>
    <property type="evidence" value="ECO:0007669"/>
    <property type="project" value="UniProtKB-KW"/>
</dbReference>
<protein>
    <submittedName>
        <fullName evidence="16">Myosin X, like 1</fullName>
    </submittedName>
</protein>
<dbReference type="Pfam" id="PF00063">
    <property type="entry name" value="Myosin_head"/>
    <property type="match status" value="1"/>
</dbReference>
<gene>
    <name evidence="16" type="primary">myo10l1</name>
</gene>
<evidence type="ECO:0000313" key="17">
    <source>
        <dbReference type="Proteomes" id="UP000472271"/>
    </source>
</evidence>
<dbReference type="GO" id="GO:0048675">
    <property type="term" value="P:axon extension"/>
    <property type="evidence" value="ECO:0007669"/>
    <property type="project" value="TreeGrafter"/>
</dbReference>
<dbReference type="CDD" id="cd13297">
    <property type="entry name" value="PH3_MyoX-like"/>
    <property type="match status" value="1"/>
</dbReference>
<evidence type="ECO:0000256" key="2">
    <source>
        <dbReference type="ARBA" id="ARBA00008314"/>
    </source>
</evidence>
<dbReference type="InterPro" id="IPR001609">
    <property type="entry name" value="Myosin_head_motor_dom-like"/>
</dbReference>
<dbReference type="InterPro" id="IPR038185">
    <property type="entry name" value="MyTH4_dom_sf"/>
</dbReference>
<dbReference type="PANTHER" id="PTHR46049:SF9">
    <property type="entry name" value="MYOSIN X,-LIKE 1"/>
    <property type="match status" value="1"/>
</dbReference>
<dbReference type="InterPro" id="IPR035963">
    <property type="entry name" value="FERM_2"/>
</dbReference>
<reference evidence="16" key="1">
    <citation type="submission" date="2019-06" db="EMBL/GenBank/DDBJ databases">
        <authorList>
            <consortium name="Wellcome Sanger Institute Data Sharing"/>
        </authorList>
    </citation>
    <scope>NUCLEOTIDE SEQUENCE [LARGE SCALE GENOMIC DNA]</scope>
</reference>
<feature type="domain" description="Ras-associating" evidence="13">
    <location>
        <begin position="1590"/>
        <end position="1700"/>
    </location>
</feature>
<evidence type="ECO:0000256" key="4">
    <source>
        <dbReference type="ARBA" id="ARBA00022741"/>
    </source>
</evidence>
<dbReference type="Gene3D" id="1.20.5.170">
    <property type="match status" value="1"/>
</dbReference>
<dbReference type="GO" id="GO:0003774">
    <property type="term" value="F:cytoskeletal motor activity"/>
    <property type="evidence" value="ECO:0007669"/>
    <property type="project" value="UniProtKB-UniRule"/>
</dbReference>
<evidence type="ECO:0000256" key="8">
    <source>
        <dbReference type="ARBA" id="ARBA00023203"/>
    </source>
</evidence>
<dbReference type="SMART" id="SM00242">
    <property type="entry name" value="MYSc"/>
    <property type="match status" value="1"/>
</dbReference>
<dbReference type="GO" id="GO:0016459">
    <property type="term" value="C:myosin complex"/>
    <property type="evidence" value="ECO:0007669"/>
    <property type="project" value="UniProtKB-KW"/>
</dbReference>
<dbReference type="InterPro" id="IPR031971">
    <property type="entry name" value="MYO10_CC"/>
</dbReference>
<dbReference type="InParanoid" id="A0A672Z802"/>
<accession>A0A672Z802</accession>
<dbReference type="Gene3D" id="6.20.240.20">
    <property type="match status" value="1"/>
</dbReference>
<dbReference type="SMART" id="SM00139">
    <property type="entry name" value="MyTH4"/>
    <property type="match status" value="1"/>
</dbReference>
<dbReference type="GO" id="GO:0044295">
    <property type="term" value="C:axonal growth cone"/>
    <property type="evidence" value="ECO:0007669"/>
    <property type="project" value="TreeGrafter"/>
</dbReference>